<dbReference type="AlphaFoldDB" id="A0AAV5V0M3"/>
<organism evidence="1 2">
    <name type="scientific">Pristionchus fissidentatus</name>
    <dbReference type="NCBI Taxonomy" id="1538716"/>
    <lineage>
        <taxon>Eukaryota</taxon>
        <taxon>Metazoa</taxon>
        <taxon>Ecdysozoa</taxon>
        <taxon>Nematoda</taxon>
        <taxon>Chromadorea</taxon>
        <taxon>Rhabditida</taxon>
        <taxon>Rhabditina</taxon>
        <taxon>Diplogasteromorpha</taxon>
        <taxon>Diplogasteroidea</taxon>
        <taxon>Neodiplogasteridae</taxon>
        <taxon>Pristionchus</taxon>
    </lineage>
</organism>
<comment type="caution">
    <text evidence="1">The sequence shown here is derived from an EMBL/GenBank/DDBJ whole genome shotgun (WGS) entry which is preliminary data.</text>
</comment>
<dbReference type="Proteomes" id="UP001432322">
    <property type="component" value="Unassembled WGS sequence"/>
</dbReference>
<protein>
    <submittedName>
        <fullName evidence="1">Uncharacterized protein</fullName>
    </submittedName>
</protein>
<keyword evidence="2" id="KW-1185">Reference proteome</keyword>
<evidence type="ECO:0000313" key="2">
    <source>
        <dbReference type="Proteomes" id="UP001432322"/>
    </source>
</evidence>
<accession>A0AAV5V0M3</accession>
<proteinExistence type="predicted"/>
<reference evidence="1" key="1">
    <citation type="submission" date="2023-10" db="EMBL/GenBank/DDBJ databases">
        <title>Genome assembly of Pristionchus species.</title>
        <authorList>
            <person name="Yoshida K."/>
            <person name="Sommer R.J."/>
        </authorList>
    </citation>
    <scope>NUCLEOTIDE SEQUENCE</scope>
    <source>
        <strain evidence="1">RS5133</strain>
    </source>
</reference>
<feature type="non-terminal residue" evidence="1">
    <location>
        <position position="1"/>
    </location>
</feature>
<sequence>ISMITLSTSVLVTEALTCRKAVIATTPHPIDNTTSFPFDEGIRECEPGFDRCGNFKFLHKWRLSMLEGNLRHFSMLEGNFTFKGTMCMSGKDCKTIDASPSDSCIGRRYCCCDTDNCADLSFID</sequence>
<gene>
    <name evidence="1" type="ORF">PFISCL1PPCAC_4163</name>
</gene>
<name>A0AAV5V0M3_9BILA</name>
<dbReference type="EMBL" id="BTSY01000002">
    <property type="protein sequence ID" value="GMT12866.1"/>
    <property type="molecule type" value="Genomic_DNA"/>
</dbReference>
<evidence type="ECO:0000313" key="1">
    <source>
        <dbReference type="EMBL" id="GMT12866.1"/>
    </source>
</evidence>